<evidence type="ECO:0000256" key="3">
    <source>
        <dbReference type="ARBA" id="ARBA00022801"/>
    </source>
</evidence>
<evidence type="ECO:0000313" key="10">
    <source>
        <dbReference type="Proteomes" id="UP001148018"/>
    </source>
</evidence>
<dbReference type="Gene3D" id="3.90.320.10">
    <property type="match status" value="1"/>
</dbReference>
<evidence type="ECO:0000256" key="1">
    <source>
        <dbReference type="ARBA" id="ARBA00022722"/>
    </source>
</evidence>
<dbReference type="GO" id="GO:0008297">
    <property type="term" value="F:single-stranded DNA exodeoxyribonuclease activity"/>
    <property type="evidence" value="ECO:0007669"/>
    <property type="project" value="UniProtKB-UniRule"/>
</dbReference>
<dbReference type="PANTHER" id="PTHR31340:SF3">
    <property type="entry name" value="MITOCHONDRIAL GENOME MAINTENANCE EXONUCLEASE 1"/>
    <property type="match status" value="1"/>
</dbReference>
<evidence type="ECO:0000256" key="4">
    <source>
        <dbReference type="ARBA" id="ARBA00022839"/>
    </source>
</evidence>
<proteinExistence type="inferred from homology"/>
<reference evidence="9" key="1">
    <citation type="submission" date="2022-07" db="EMBL/GenBank/DDBJ databases">
        <title>Chromosome-level genome of Muraenolepis orangiensis.</title>
        <authorList>
            <person name="Kim J."/>
        </authorList>
    </citation>
    <scope>NUCLEOTIDE SEQUENCE</scope>
    <source>
        <strain evidence="9">KU_S4_2022</strain>
        <tissue evidence="9">Muscle</tissue>
    </source>
</reference>
<evidence type="ECO:0000256" key="8">
    <source>
        <dbReference type="SAM" id="MobiDB-lite"/>
    </source>
</evidence>
<keyword evidence="3 7" id="KW-0378">Hydrolase</keyword>
<evidence type="ECO:0000256" key="7">
    <source>
        <dbReference type="HAMAP-Rule" id="MF_03030"/>
    </source>
</evidence>
<gene>
    <name evidence="7" type="primary">MGME1</name>
    <name evidence="9" type="ORF">NHX12_022428</name>
</gene>
<evidence type="ECO:0000256" key="6">
    <source>
        <dbReference type="ARBA" id="ARBA00023204"/>
    </source>
</evidence>
<keyword evidence="10" id="KW-1185">Reference proteome</keyword>
<dbReference type="PANTHER" id="PTHR31340">
    <property type="entry name" value="MITOCHONDRIAL GENOME MAINTENANCE EXONUCLEASE 1"/>
    <property type="match status" value="1"/>
</dbReference>
<dbReference type="GO" id="GO:0043504">
    <property type="term" value="P:mitochondrial DNA repair"/>
    <property type="evidence" value="ECO:0007669"/>
    <property type="project" value="UniProtKB-UniRule"/>
</dbReference>
<comment type="similarity">
    <text evidence="7">Belongs to the MGME1 family.</text>
</comment>
<keyword evidence="5 7" id="KW-0496">Mitochondrion</keyword>
<keyword evidence="2" id="KW-0227">DNA damage</keyword>
<organism evidence="9 10">
    <name type="scientific">Muraenolepis orangiensis</name>
    <name type="common">Patagonian moray cod</name>
    <dbReference type="NCBI Taxonomy" id="630683"/>
    <lineage>
        <taxon>Eukaryota</taxon>
        <taxon>Metazoa</taxon>
        <taxon>Chordata</taxon>
        <taxon>Craniata</taxon>
        <taxon>Vertebrata</taxon>
        <taxon>Euteleostomi</taxon>
        <taxon>Actinopterygii</taxon>
        <taxon>Neopterygii</taxon>
        <taxon>Teleostei</taxon>
        <taxon>Neoteleostei</taxon>
        <taxon>Acanthomorphata</taxon>
        <taxon>Zeiogadaria</taxon>
        <taxon>Gadariae</taxon>
        <taxon>Gadiformes</taxon>
        <taxon>Muraenolepidoidei</taxon>
        <taxon>Muraenolepididae</taxon>
        <taxon>Muraenolepis</taxon>
    </lineage>
</organism>
<feature type="region of interest" description="Disordered" evidence="8">
    <location>
        <begin position="73"/>
        <end position="104"/>
    </location>
</feature>
<dbReference type="HAMAP" id="MF_03030">
    <property type="entry name" value="MGME1"/>
    <property type="match status" value="1"/>
</dbReference>
<feature type="active site" evidence="7">
    <location>
        <position position="273"/>
    </location>
</feature>
<dbReference type="EMBL" id="JANIIK010000038">
    <property type="protein sequence ID" value="KAJ3610336.1"/>
    <property type="molecule type" value="Genomic_DNA"/>
</dbReference>
<keyword evidence="6" id="KW-0234">DNA repair</keyword>
<dbReference type="FunFam" id="3.90.320.10:FF:000005">
    <property type="entry name" value="Mitochondrial genome maintenance exonuclease 1"/>
    <property type="match status" value="1"/>
</dbReference>
<protein>
    <recommendedName>
        <fullName evidence="7">Mitochondrial genome maintenance exonuclease 1</fullName>
        <ecNumber evidence="7">3.1.-.-</ecNumber>
    </recommendedName>
</protein>
<keyword evidence="1 7" id="KW-0540">Nuclease</keyword>
<comment type="caution">
    <text evidence="9">The sequence shown here is derived from an EMBL/GenBank/DDBJ whole genome shotgun (WGS) entry which is preliminary data.</text>
</comment>
<evidence type="ECO:0000256" key="2">
    <source>
        <dbReference type="ARBA" id="ARBA00022763"/>
    </source>
</evidence>
<accession>A0A9Q0EQZ6</accession>
<comment type="subcellular location">
    <subcellularLocation>
        <location evidence="7">Mitochondrion</location>
    </subcellularLocation>
</comment>
<dbReference type="Proteomes" id="UP001148018">
    <property type="component" value="Unassembled WGS sequence"/>
</dbReference>
<name>A0A9Q0EQZ6_9TELE</name>
<feature type="active site" evidence="7">
    <location>
        <position position="258"/>
    </location>
</feature>
<evidence type="ECO:0000256" key="5">
    <source>
        <dbReference type="ARBA" id="ARBA00023128"/>
    </source>
</evidence>
<dbReference type="EC" id="3.1.-.-" evidence="7"/>
<sequence length="352" mass="39835">MYAYQWLRFGKHHLTCMGVASGRTRPCVYLPQNVSTFSVNSMSPKTNSPYSSVDSGRYSSLVRSVVKSRVSAQTPETLEEENEHLYGPVVDNKSQTRVKRQSPESRAPKLIWPLMDCDRAVHTFEGTLGPPTRVPLQRGPGRSVVPSVTRILQKTLSPEQLFYLERWKKRMIADLGEEGFKEYSEGLFRQGNLFHNAVEDILTAEKSAKDTGPTDALESPEGKGFVESISHILEDVSGVRAIESTVQHRALNYLGIVDCVARYRGVPCVIEWKTSERPKPYLSNTYDNPLQVAAYVGALNNDDNYNYQVEHGLIVVAYKDGSPAHVHQLDSKQLLEFWQKWLVRLEDFVEQK</sequence>
<comment type="function">
    <text evidence="7">Metal-dependent single-stranded DNA (ssDNA) exonuclease involved in mitochondrial genome maintenance. Has preference for 5'-3' exonuclease activity. Necessary for maintenance of proper 7S DNA levels. Probably involved in mitochondrial DNA (mtDNA) repair.</text>
</comment>
<feature type="active site" evidence="7">
    <location>
        <position position="271"/>
    </location>
</feature>
<dbReference type="OrthoDB" id="5777131at2759"/>
<dbReference type="GO" id="GO:0006264">
    <property type="term" value="P:mitochondrial DNA replication"/>
    <property type="evidence" value="ECO:0007669"/>
    <property type="project" value="TreeGrafter"/>
</dbReference>
<keyword evidence="4 7" id="KW-0269">Exonuclease</keyword>
<dbReference type="AlphaFoldDB" id="A0A9Q0EQZ6"/>
<dbReference type="GO" id="GO:0005739">
    <property type="term" value="C:mitochondrion"/>
    <property type="evidence" value="ECO:0007669"/>
    <property type="project" value="UniProtKB-SubCell"/>
</dbReference>
<dbReference type="InterPro" id="IPR011604">
    <property type="entry name" value="PDDEXK-like_dom_sf"/>
</dbReference>
<evidence type="ECO:0000313" key="9">
    <source>
        <dbReference type="EMBL" id="KAJ3610336.1"/>
    </source>
</evidence>